<evidence type="ECO:0000256" key="5">
    <source>
        <dbReference type="ARBA" id="ARBA00023004"/>
    </source>
</evidence>
<organism evidence="9">
    <name type="scientific">marine sediment metagenome</name>
    <dbReference type="NCBI Taxonomy" id="412755"/>
    <lineage>
        <taxon>unclassified sequences</taxon>
        <taxon>metagenomes</taxon>
        <taxon>ecological metagenomes</taxon>
    </lineage>
</organism>
<sequence>ILNVVKCRAPDNRVPKAEEAAACIPFLRKQIDLVSPRIIALLGATSLKHMDSTRKNFSMSDEAGKFFKLPSYPDIEFVVLYHPAALLYNAGLKRDMWTHVKRLRKRIDELDLFG</sequence>
<dbReference type="Pfam" id="PF03167">
    <property type="entry name" value="UDG"/>
    <property type="match status" value="1"/>
</dbReference>
<dbReference type="GO" id="GO:0097506">
    <property type="term" value="F:deaminated base DNA N-glycosylase activity"/>
    <property type="evidence" value="ECO:0007669"/>
    <property type="project" value="UniProtKB-ARBA"/>
</dbReference>
<dbReference type="GO" id="GO:0046872">
    <property type="term" value="F:metal ion binding"/>
    <property type="evidence" value="ECO:0007669"/>
    <property type="project" value="UniProtKB-KW"/>
</dbReference>
<evidence type="ECO:0000256" key="2">
    <source>
        <dbReference type="ARBA" id="ARBA00022723"/>
    </source>
</evidence>
<accession>X0RZM0</accession>
<dbReference type="PANTHER" id="PTHR33693">
    <property type="entry name" value="TYPE-5 URACIL-DNA GLYCOSYLASE"/>
    <property type="match status" value="1"/>
</dbReference>
<proteinExistence type="predicted"/>
<keyword evidence="4" id="KW-0378">Hydrolase</keyword>
<dbReference type="InterPro" id="IPR036895">
    <property type="entry name" value="Uracil-DNA_glycosylase-like_sf"/>
</dbReference>
<dbReference type="GO" id="GO:0006281">
    <property type="term" value="P:DNA repair"/>
    <property type="evidence" value="ECO:0007669"/>
    <property type="project" value="UniProtKB-KW"/>
</dbReference>
<dbReference type="InterPro" id="IPR005122">
    <property type="entry name" value="Uracil-DNA_glycosylase-like"/>
</dbReference>
<name>X0RZM0_9ZZZZ</name>
<dbReference type="Gene3D" id="3.40.470.10">
    <property type="entry name" value="Uracil-DNA glycosylase-like domain"/>
    <property type="match status" value="1"/>
</dbReference>
<feature type="non-terminal residue" evidence="9">
    <location>
        <position position="1"/>
    </location>
</feature>
<dbReference type="AlphaFoldDB" id="X0RZM0"/>
<keyword evidence="2" id="KW-0479">Metal-binding</keyword>
<feature type="domain" description="Uracil-DNA glycosylase-like" evidence="8">
    <location>
        <begin position="1"/>
        <end position="95"/>
    </location>
</feature>
<dbReference type="CDD" id="cd10030">
    <property type="entry name" value="UDG-F4_TTUDGA_SPO1dp_like"/>
    <property type="match status" value="1"/>
</dbReference>
<keyword evidence="7" id="KW-0234">DNA repair</keyword>
<keyword evidence="5" id="KW-0408">Iron</keyword>
<dbReference type="GO" id="GO:0051539">
    <property type="term" value="F:4 iron, 4 sulfur cluster binding"/>
    <property type="evidence" value="ECO:0007669"/>
    <property type="project" value="UniProtKB-KW"/>
</dbReference>
<comment type="caution">
    <text evidence="9">The sequence shown here is derived from an EMBL/GenBank/DDBJ whole genome shotgun (WGS) entry which is preliminary data.</text>
</comment>
<protein>
    <recommendedName>
        <fullName evidence="8">Uracil-DNA glycosylase-like domain-containing protein</fullName>
    </recommendedName>
</protein>
<evidence type="ECO:0000259" key="8">
    <source>
        <dbReference type="Pfam" id="PF03167"/>
    </source>
</evidence>
<dbReference type="PANTHER" id="PTHR33693:SF1">
    <property type="entry name" value="TYPE-4 URACIL-DNA GLYCOSYLASE"/>
    <property type="match status" value="1"/>
</dbReference>
<evidence type="ECO:0000256" key="3">
    <source>
        <dbReference type="ARBA" id="ARBA00022763"/>
    </source>
</evidence>
<evidence type="ECO:0000256" key="6">
    <source>
        <dbReference type="ARBA" id="ARBA00023014"/>
    </source>
</evidence>
<dbReference type="EMBL" id="BARS01001625">
    <property type="protein sequence ID" value="GAF74269.1"/>
    <property type="molecule type" value="Genomic_DNA"/>
</dbReference>
<evidence type="ECO:0000256" key="1">
    <source>
        <dbReference type="ARBA" id="ARBA00022485"/>
    </source>
</evidence>
<evidence type="ECO:0000256" key="7">
    <source>
        <dbReference type="ARBA" id="ARBA00023204"/>
    </source>
</evidence>
<keyword evidence="6" id="KW-0411">Iron-sulfur</keyword>
<evidence type="ECO:0000313" key="9">
    <source>
        <dbReference type="EMBL" id="GAF74269.1"/>
    </source>
</evidence>
<reference evidence="9" key="1">
    <citation type="journal article" date="2014" name="Front. Microbiol.">
        <title>High frequency of phylogenetically diverse reductive dehalogenase-homologous genes in deep subseafloor sedimentary metagenomes.</title>
        <authorList>
            <person name="Kawai M."/>
            <person name="Futagami T."/>
            <person name="Toyoda A."/>
            <person name="Takaki Y."/>
            <person name="Nishi S."/>
            <person name="Hori S."/>
            <person name="Arai W."/>
            <person name="Tsubouchi T."/>
            <person name="Morono Y."/>
            <person name="Uchiyama I."/>
            <person name="Ito T."/>
            <person name="Fujiyama A."/>
            <person name="Inagaki F."/>
            <person name="Takami H."/>
        </authorList>
    </citation>
    <scope>NUCLEOTIDE SEQUENCE</scope>
    <source>
        <strain evidence="9">Expedition CK06-06</strain>
    </source>
</reference>
<evidence type="ECO:0000256" key="4">
    <source>
        <dbReference type="ARBA" id="ARBA00022801"/>
    </source>
</evidence>
<keyword evidence="3" id="KW-0227">DNA damage</keyword>
<keyword evidence="1" id="KW-0004">4Fe-4S</keyword>
<gene>
    <name evidence="9" type="ORF">S01H1_03080</name>
</gene>
<dbReference type="InterPro" id="IPR051536">
    <property type="entry name" value="UDG_Type-4/5"/>
</dbReference>
<dbReference type="SUPFAM" id="SSF52141">
    <property type="entry name" value="Uracil-DNA glycosylase-like"/>
    <property type="match status" value="1"/>
</dbReference>